<reference evidence="2" key="1">
    <citation type="submission" date="2023-07" db="EMBL/GenBank/DDBJ databases">
        <authorList>
            <person name="Kim M.K."/>
        </authorList>
    </citation>
    <scope>NUCLEOTIDE SEQUENCE</scope>
    <source>
        <strain evidence="2">ASUV-10-1</strain>
    </source>
</reference>
<keyword evidence="3" id="KW-1185">Reference proteome</keyword>
<evidence type="ECO:0000313" key="2">
    <source>
        <dbReference type="EMBL" id="MDO7874723.1"/>
    </source>
</evidence>
<proteinExistence type="predicted"/>
<dbReference type="Proteomes" id="UP001176429">
    <property type="component" value="Unassembled WGS sequence"/>
</dbReference>
<protein>
    <submittedName>
        <fullName evidence="2">Uncharacterized protein</fullName>
    </submittedName>
</protein>
<keyword evidence="1" id="KW-0472">Membrane</keyword>
<organism evidence="2 3">
    <name type="scientific">Hymenobacter aranciens</name>
    <dbReference type="NCBI Taxonomy" id="3063996"/>
    <lineage>
        <taxon>Bacteria</taxon>
        <taxon>Pseudomonadati</taxon>
        <taxon>Bacteroidota</taxon>
        <taxon>Cytophagia</taxon>
        <taxon>Cytophagales</taxon>
        <taxon>Hymenobacteraceae</taxon>
        <taxon>Hymenobacter</taxon>
    </lineage>
</organism>
<feature type="transmembrane region" description="Helical" evidence="1">
    <location>
        <begin position="46"/>
        <end position="67"/>
    </location>
</feature>
<keyword evidence="1" id="KW-0812">Transmembrane</keyword>
<dbReference type="RefSeq" id="WP_305006041.1">
    <property type="nucleotide sequence ID" value="NZ_JAUQSY010000005.1"/>
</dbReference>
<keyword evidence="1" id="KW-1133">Transmembrane helix</keyword>
<name>A0ABT9BDY0_9BACT</name>
<dbReference type="EMBL" id="JAUQSY010000005">
    <property type="protein sequence ID" value="MDO7874723.1"/>
    <property type="molecule type" value="Genomic_DNA"/>
</dbReference>
<comment type="caution">
    <text evidence="2">The sequence shown here is derived from an EMBL/GenBank/DDBJ whole genome shotgun (WGS) entry which is preliminary data.</text>
</comment>
<evidence type="ECO:0000313" key="3">
    <source>
        <dbReference type="Proteomes" id="UP001176429"/>
    </source>
</evidence>
<accession>A0ABT9BDY0</accession>
<gene>
    <name evidence="2" type="ORF">Q5H93_08255</name>
</gene>
<sequence>MARSFLRPGTRRVVGGLFVAAGILLSLGLIIRLALLAYAWSSADNQPYGLLLLNMLALVAAGLMIRYGRQLARGGRLSDGPADETML</sequence>
<feature type="transmembrane region" description="Helical" evidence="1">
    <location>
        <begin position="12"/>
        <end position="40"/>
    </location>
</feature>
<evidence type="ECO:0000256" key="1">
    <source>
        <dbReference type="SAM" id="Phobius"/>
    </source>
</evidence>